<feature type="non-terminal residue" evidence="2">
    <location>
        <position position="593"/>
    </location>
</feature>
<evidence type="ECO:0000313" key="2">
    <source>
        <dbReference type="EMBL" id="KKL54370.1"/>
    </source>
</evidence>
<proteinExistence type="predicted"/>
<dbReference type="AlphaFoldDB" id="A0A0F9FAN8"/>
<feature type="non-terminal residue" evidence="2">
    <location>
        <position position="1"/>
    </location>
</feature>
<sequence length="593" mass="64290">DMISRNLEMVETEAAKDEFNVEDFRQENPIFAEWAAENPRRLAASKDDWENMSAIEKGVSRLGTYSRAIGAGVVGVGTGSHGVLEAAVTNVLAAPGQFLAEKGVLPANPFAGMAAYFRAQREYGQSLQKRVAGEPAFPVGPTESGVISGLQSSGMNITALMAGLVTRNPQVALGLMSTFAGGLKYGEAIDQGHTPSTAAVAMLGEAGFEYLTERLPVGVLFGDLANDIPWRQMVMRQMVIEIPQEQAATVLQDFNDWMVLNPDKTAGEYLDERPGAAYQTLIATIVGTGVQTSVIGVANKVVQTLDDNTRASNSEEALAEFEALDENLKQNKLKERAPAIFREFVERIRESGVIESIGIPVDRFTEYAQSLDEDPSELAEEMTGSPEAYSDALAVGSDLEISLEDIAEKIAGTEHYEGLANDLRLDPDDMTAREGQEFRESEEELVGELQADLDTEQENVASQGFNEVYQGIYGQLLGKYDPGSADINALLFASVYETQLQRNPEQAAYLKERFGSVKVTSETSGLPGIADVDVNLDPLLDLLRTGEIPTEQDIFGDSLIDFIRAQGGLQDDSELADRDVSTQFPRGKGALLF</sequence>
<dbReference type="Pfam" id="PF18834">
    <property type="entry name" value="LPD22"/>
    <property type="match status" value="1"/>
</dbReference>
<protein>
    <recommendedName>
        <fullName evidence="1">Large polyvalent protein associated domain-containing protein</fullName>
    </recommendedName>
</protein>
<comment type="caution">
    <text evidence="2">The sequence shown here is derived from an EMBL/GenBank/DDBJ whole genome shotgun (WGS) entry which is preliminary data.</text>
</comment>
<feature type="domain" description="Large polyvalent protein associated" evidence="1">
    <location>
        <begin position="2"/>
        <end position="64"/>
    </location>
</feature>
<evidence type="ECO:0000259" key="1">
    <source>
        <dbReference type="Pfam" id="PF18834"/>
    </source>
</evidence>
<accession>A0A0F9FAN8</accession>
<dbReference type="InterPro" id="IPR040738">
    <property type="entry name" value="LPD22"/>
</dbReference>
<gene>
    <name evidence="2" type="ORF">LCGC14_2266090</name>
</gene>
<name>A0A0F9FAN8_9ZZZZ</name>
<dbReference type="EMBL" id="LAZR01031223">
    <property type="protein sequence ID" value="KKL54370.1"/>
    <property type="molecule type" value="Genomic_DNA"/>
</dbReference>
<organism evidence="2">
    <name type="scientific">marine sediment metagenome</name>
    <dbReference type="NCBI Taxonomy" id="412755"/>
    <lineage>
        <taxon>unclassified sequences</taxon>
        <taxon>metagenomes</taxon>
        <taxon>ecological metagenomes</taxon>
    </lineage>
</organism>
<reference evidence="2" key="1">
    <citation type="journal article" date="2015" name="Nature">
        <title>Complex archaea that bridge the gap between prokaryotes and eukaryotes.</title>
        <authorList>
            <person name="Spang A."/>
            <person name="Saw J.H."/>
            <person name="Jorgensen S.L."/>
            <person name="Zaremba-Niedzwiedzka K."/>
            <person name="Martijn J."/>
            <person name="Lind A.E."/>
            <person name="van Eijk R."/>
            <person name="Schleper C."/>
            <person name="Guy L."/>
            <person name="Ettema T.J."/>
        </authorList>
    </citation>
    <scope>NUCLEOTIDE SEQUENCE</scope>
</reference>